<organism evidence="2 3">
    <name type="scientific">Cuscuta campestris</name>
    <dbReference type="NCBI Taxonomy" id="132261"/>
    <lineage>
        <taxon>Eukaryota</taxon>
        <taxon>Viridiplantae</taxon>
        <taxon>Streptophyta</taxon>
        <taxon>Embryophyta</taxon>
        <taxon>Tracheophyta</taxon>
        <taxon>Spermatophyta</taxon>
        <taxon>Magnoliopsida</taxon>
        <taxon>eudicotyledons</taxon>
        <taxon>Gunneridae</taxon>
        <taxon>Pentapetalae</taxon>
        <taxon>asterids</taxon>
        <taxon>lamiids</taxon>
        <taxon>Solanales</taxon>
        <taxon>Convolvulaceae</taxon>
        <taxon>Cuscuteae</taxon>
        <taxon>Cuscuta</taxon>
        <taxon>Cuscuta subgen. Grammica</taxon>
        <taxon>Cuscuta sect. Cleistogrammica</taxon>
    </lineage>
</organism>
<proteinExistence type="predicted"/>
<evidence type="ECO:0000313" key="2">
    <source>
        <dbReference type="EMBL" id="VFQ72896.1"/>
    </source>
</evidence>
<dbReference type="InterPro" id="IPR018930">
    <property type="entry name" value="LEA-18"/>
</dbReference>
<dbReference type="SUPFAM" id="SSF50249">
    <property type="entry name" value="Nucleic acid-binding proteins"/>
    <property type="match status" value="1"/>
</dbReference>
<keyword evidence="3" id="KW-1185">Reference proteome</keyword>
<dbReference type="Pfam" id="PF10714">
    <property type="entry name" value="LEA_6"/>
    <property type="match status" value="1"/>
</dbReference>
<evidence type="ECO:0008006" key="4">
    <source>
        <dbReference type="Google" id="ProtNLM"/>
    </source>
</evidence>
<dbReference type="EMBL" id="OOIL02001116">
    <property type="protein sequence ID" value="VFQ72896.1"/>
    <property type="molecule type" value="Genomic_DNA"/>
</dbReference>
<accession>A0A484L9K9</accession>
<dbReference type="OrthoDB" id="1297361at2759"/>
<dbReference type="Proteomes" id="UP000595140">
    <property type="component" value="Unassembled WGS sequence"/>
</dbReference>
<dbReference type="InterPro" id="IPR012340">
    <property type="entry name" value="NA-bd_OB-fold"/>
</dbReference>
<protein>
    <recommendedName>
        <fullName evidence="4">Replication factor A C-terminal domain-containing protein</fullName>
    </recommendedName>
</protein>
<dbReference type="AlphaFoldDB" id="A0A484L9K9"/>
<gene>
    <name evidence="2" type="ORF">CCAM_LOCUS14672</name>
</gene>
<evidence type="ECO:0000256" key="1">
    <source>
        <dbReference type="SAM" id="MobiDB-lite"/>
    </source>
</evidence>
<dbReference type="Gene3D" id="2.40.50.140">
    <property type="entry name" value="Nucleic acid-binding proteins"/>
    <property type="match status" value="1"/>
</dbReference>
<sequence length="267" mass="29714">MGSQQQLRKEVTKEEASSGLLLPMQSSSYVKYTDLEEYKLHAYVRGAEDRGGLQPRPVSGNGGACPPMIDGASAISGQKIAAAIEKKLAYKVTVTMKDPSGTATFVLWDKECKEIMGMSATKMREIMIKRTGDDREFPKELEQEVLSKTGLFKTVLRNASLYTKYEGPRSFGVLTMITDPKTIAKYKSPAAVKDEMDGWNGFDFSEFNTEQIASNEEGTRQMNKGKAKVVEWSLEDEEFGKLLKDQSSTTKPRKKPRNGIVIEDLIS</sequence>
<feature type="region of interest" description="Disordered" evidence="1">
    <location>
        <begin position="243"/>
        <end position="267"/>
    </location>
</feature>
<reference evidence="2 3" key="1">
    <citation type="submission" date="2018-04" db="EMBL/GenBank/DDBJ databases">
        <authorList>
            <person name="Vogel A."/>
        </authorList>
    </citation>
    <scope>NUCLEOTIDE SEQUENCE [LARGE SCALE GENOMIC DNA]</scope>
</reference>
<name>A0A484L9K9_9ASTE</name>
<evidence type="ECO:0000313" key="3">
    <source>
        <dbReference type="Proteomes" id="UP000595140"/>
    </source>
</evidence>